<evidence type="ECO:0000313" key="2">
    <source>
        <dbReference type="EMBL" id="KAJ3180464.1"/>
    </source>
</evidence>
<evidence type="ECO:0000313" key="3">
    <source>
        <dbReference type="Proteomes" id="UP001212152"/>
    </source>
</evidence>
<proteinExistence type="predicted"/>
<protein>
    <submittedName>
        <fullName evidence="2">Uncharacterized protein</fullName>
    </submittedName>
</protein>
<dbReference type="AlphaFoldDB" id="A0AAD5TLU0"/>
<accession>A0AAD5TLU0</accession>
<feature type="region of interest" description="Disordered" evidence="1">
    <location>
        <begin position="260"/>
        <end position="308"/>
    </location>
</feature>
<gene>
    <name evidence="2" type="ORF">HDU87_001973</name>
</gene>
<keyword evidence="3" id="KW-1185">Reference proteome</keyword>
<feature type="compositionally biased region" description="Low complexity" evidence="1">
    <location>
        <begin position="260"/>
        <end position="276"/>
    </location>
</feature>
<organism evidence="2 3">
    <name type="scientific">Geranomyces variabilis</name>
    <dbReference type="NCBI Taxonomy" id="109894"/>
    <lineage>
        <taxon>Eukaryota</taxon>
        <taxon>Fungi</taxon>
        <taxon>Fungi incertae sedis</taxon>
        <taxon>Chytridiomycota</taxon>
        <taxon>Chytridiomycota incertae sedis</taxon>
        <taxon>Chytridiomycetes</taxon>
        <taxon>Spizellomycetales</taxon>
        <taxon>Powellomycetaceae</taxon>
        <taxon>Geranomyces</taxon>
    </lineage>
</organism>
<feature type="compositionally biased region" description="Polar residues" evidence="1">
    <location>
        <begin position="277"/>
        <end position="294"/>
    </location>
</feature>
<reference evidence="2" key="1">
    <citation type="submission" date="2020-05" db="EMBL/GenBank/DDBJ databases">
        <title>Phylogenomic resolution of chytrid fungi.</title>
        <authorList>
            <person name="Stajich J.E."/>
            <person name="Amses K."/>
            <person name="Simmons R."/>
            <person name="Seto K."/>
            <person name="Myers J."/>
            <person name="Bonds A."/>
            <person name="Quandt C.A."/>
            <person name="Barry K."/>
            <person name="Liu P."/>
            <person name="Grigoriev I."/>
            <person name="Longcore J.E."/>
            <person name="James T.Y."/>
        </authorList>
    </citation>
    <scope>NUCLEOTIDE SEQUENCE</scope>
    <source>
        <strain evidence="2">JEL0379</strain>
    </source>
</reference>
<dbReference type="EMBL" id="JADGJQ010000016">
    <property type="protein sequence ID" value="KAJ3180464.1"/>
    <property type="molecule type" value="Genomic_DNA"/>
</dbReference>
<sequence length="308" mass="33599">MALPDDTLPSDLATCVNVLASLNSSIADGQQALLDQALNYGDQADSINWLRSKVPWFFGDAGTYFYYWARGPLAALSQWTISHLLYLRVSDALTRTAGRREAQICLFLTALVFPLELARQWYGAVRYTMTGSDDQMYIPAFGWFTAAYRFALDLGFNMYAFRMIYGSGVAASDSSSSSSSHRPRSRLMSEDHAFIVGYIARSLLFLASDILFVVATTVGDSDYDISFPTLTVWACSQVLGPIKPYLICTDMSRIRGLSADTAAASASPPPASSDTTKVQQSSGSKAGQDASSRRSVAKLKTAQVEEEP</sequence>
<name>A0AAD5TLU0_9FUNG</name>
<evidence type="ECO:0000256" key="1">
    <source>
        <dbReference type="SAM" id="MobiDB-lite"/>
    </source>
</evidence>
<comment type="caution">
    <text evidence="2">The sequence shown here is derived from an EMBL/GenBank/DDBJ whole genome shotgun (WGS) entry which is preliminary data.</text>
</comment>
<dbReference type="Proteomes" id="UP001212152">
    <property type="component" value="Unassembled WGS sequence"/>
</dbReference>